<dbReference type="AlphaFoldDB" id="W6Y5B6"/>
<gene>
    <name evidence="3" type="ORF">COCCADRAFT_97649</name>
</gene>
<dbReference type="Pfam" id="PF01476">
    <property type="entry name" value="LysM"/>
    <property type="match status" value="1"/>
</dbReference>
<organism evidence="3 4">
    <name type="scientific">Cochliobolus carbonum (strain 26-R-13)</name>
    <name type="common">Maize leaf spot fungus</name>
    <name type="synonym">Bipolaris zeicola</name>
    <dbReference type="NCBI Taxonomy" id="930089"/>
    <lineage>
        <taxon>Eukaryota</taxon>
        <taxon>Fungi</taxon>
        <taxon>Dikarya</taxon>
        <taxon>Ascomycota</taxon>
        <taxon>Pezizomycotina</taxon>
        <taxon>Dothideomycetes</taxon>
        <taxon>Pleosporomycetidae</taxon>
        <taxon>Pleosporales</taxon>
        <taxon>Pleosporineae</taxon>
        <taxon>Pleosporaceae</taxon>
        <taxon>Bipolaris</taxon>
    </lineage>
</organism>
<evidence type="ECO:0000256" key="1">
    <source>
        <dbReference type="SAM" id="SignalP"/>
    </source>
</evidence>
<dbReference type="Proteomes" id="UP000053841">
    <property type="component" value="Unassembled WGS sequence"/>
</dbReference>
<evidence type="ECO:0000313" key="3">
    <source>
        <dbReference type="EMBL" id="EUC32840.1"/>
    </source>
</evidence>
<keyword evidence="4" id="KW-1185">Reference proteome</keyword>
<dbReference type="OrthoDB" id="2107166at2759"/>
<feature type="chain" id="PRO_5004888736" description="LysM domain-containing protein" evidence="1">
    <location>
        <begin position="19"/>
        <end position="149"/>
    </location>
</feature>
<dbReference type="GeneID" id="19154412"/>
<dbReference type="InterPro" id="IPR018392">
    <property type="entry name" value="LysM"/>
</dbReference>
<dbReference type="CDD" id="cd00118">
    <property type="entry name" value="LysM"/>
    <property type="match status" value="1"/>
</dbReference>
<keyword evidence="1" id="KW-0732">Signal</keyword>
<name>W6Y5B6_COCC2</name>
<feature type="domain" description="LysM" evidence="2">
    <location>
        <begin position="97"/>
        <end position="143"/>
    </location>
</feature>
<dbReference type="SMART" id="SM00257">
    <property type="entry name" value="LysM"/>
    <property type="match status" value="2"/>
</dbReference>
<evidence type="ECO:0000259" key="2">
    <source>
        <dbReference type="PROSITE" id="PS51782"/>
    </source>
</evidence>
<sequence length="149" mass="16562">MRVDVVFTLTSLLGMTHALRRSCRHNPQNWGEGWYYTTSGDTLNIVASDFCVSPNVVAQWSGRRDDSNARLPPGINLRLPCRPRPRDCRRNSPNGDGAYVIVSGDTLNSIAGDFCTTADALAIKNSHLIRNKDSIRTGWVIQVPCNFNQ</sequence>
<dbReference type="HOGENOM" id="CLU_149482_0_0_1"/>
<evidence type="ECO:0000313" key="4">
    <source>
        <dbReference type="Proteomes" id="UP000053841"/>
    </source>
</evidence>
<dbReference type="eggNOG" id="ENOG502SS8R">
    <property type="taxonomic scope" value="Eukaryota"/>
</dbReference>
<accession>W6Y5B6</accession>
<feature type="signal peptide" evidence="1">
    <location>
        <begin position="1"/>
        <end position="18"/>
    </location>
</feature>
<dbReference type="InterPro" id="IPR036779">
    <property type="entry name" value="LysM_dom_sf"/>
</dbReference>
<dbReference type="SUPFAM" id="SSF54106">
    <property type="entry name" value="LysM domain"/>
    <property type="match status" value="1"/>
</dbReference>
<dbReference type="RefSeq" id="XP_007712861.1">
    <property type="nucleotide sequence ID" value="XM_007714671.1"/>
</dbReference>
<dbReference type="PROSITE" id="PS51782">
    <property type="entry name" value="LYSM"/>
    <property type="match status" value="1"/>
</dbReference>
<proteinExistence type="predicted"/>
<reference evidence="3 4" key="1">
    <citation type="journal article" date="2013" name="PLoS Genet.">
        <title>Comparative genome structure, secondary metabolite, and effector coding capacity across Cochliobolus pathogens.</title>
        <authorList>
            <person name="Condon B.J."/>
            <person name="Leng Y."/>
            <person name="Wu D."/>
            <person name="Bushley K.E."/>
            <person name="Ohm R.A."/>
            <person name="Otillar R."/>
            <person name="Martin J."/>
            <person name="Schackwitz W."/>
            <person name="Grimwood J."/>
            <person name="MohdZainudin N."/>
            <person name="Xue C."/>
            <person name="Wang R."/>
            <person name="Manning V.A."/>
            <person name="Dhillon B."/>
            <person name="Tu Z.J."/>
            <person name="Steffenson B.J."/>
            <person name="Salamov A."/>
            <person name="Sun H."/>
            <person name="Lowry S."/>
            <person name="LaButti K."/>
            <person name="Han J."/>
            <person name="Copeland A."/>
            <person name="Lindquist E."/>
            <person name="Barry K."/>
            <person name="Schmutz J."/>
            <person name="Baker S.E."/>
            <person name="Ciuffetti L.M."/>
            <person name="Grigoriev I.V."/>
            <person name="Zhong S."/>
            <person name="Turgeon B.G."/>
        </authorList>
    </citation>
    <scope>NUCLEOTIDE SEQUENCE [LARGE SCALE GENOMIC DNA]</scope>
    <source>
        <strain evidence="3 4">26-R-13</strain>
    </source>
</reference>
<dbReference type="KEGG" id="bze:COCCADRAFT_97649"/>
<dbReference type="EMBL" id="KI964623">
    <property type="protein sequence ID" value="EUC32840.1"/>
    <property type="molecule type" value="Genomic_DNA"/>
</dbReference>
<protein>
    <recommendedName>
        <fullName evidence="2">LysM domain-containing protein</fullName>
    </recommendedName>
</protein>
<dbReference type="Gene3D" id="3.10.350.10">
    <property type="entry name" value="LysM domain"/>
    <property type="match status" value="1"/>
</dbReference>